<evidence type="ECO:0008006" key="8">
    <source>
        <dbReference type="Google" id="ProtNLM"/>
    </source>
</evidence>
<dbReference type="EMBL" id="PJKA01000012">
    <property type="protein sequence ID" value="PNC17864.1"/>
    <property type="molecule type" value="Genomic_DNA"/>
</dbReference>
<dbReference type="InterPro" id="IPR029486">
    <property type="entry name" value="GH97_N"/>
</dbReference>
<sequence length="657" mass="72735">MKRRAGTYSMKGDVMKNLITLSSIAILAISGTVRAGEPSAALASPDGLVTWNLTARDGKAGHSLNKKDRVILEPSALGITVNGSGIAAGITGWSVEKVRENVHETFETRGKYPSASVHFNEYVASGDNSALRLRARVFNNGVAFRYEWTEDMKKKPALRIGEEKTSFTFPEQAVLWTQDAHSALGPCEGVWSPARIADFKKDPGNPRSHVRTMPVTAELPDGGFALIQEAANFNKQWSGIKFSLQDGVCRAVHFQDPHGFSVPSSVEMPWRVVLVNDDLNGLVRNDIIPSLAPEPDKNLFPDGTKTPWIKPGRSTWTWWDRGKVLEEDQYAFVDMASGFGWEYHLVDEGWKKWGKTLPESMEKIARLVRYAAGKKVGIWVWVRWSDVNNPANNWESMRSFFSALAQTGIKGIKIDFMDSASQERLAFYDAVAENLAKNKLMVNFHGANTPTGEERAWPHEMSREGIYGGEQNIWAAIGGRHYCALPFTRLISGHADFTGGYFGHGKKLRGSSWPLQMAANIIYTSPILHWVSSPADMEAAFPKGSPEREAVRNIPSAWDETIVLPPSAIGECAAFARRSGNQWYIALMNGDGQERTVSIPLDFLDRNTAYRATILRDLPERNDGWKVETGEFSSGDTLPFTMRVKGGGIARLVPAGK</sequence>
<feature type="domain" description="Glycosyl-hydrolase 97 N-terminal" evidence="4">
    <location>
        <begin position="42"/>
        <end position="292"/>
    </location>
</feature>
<feature type="domain" description="Glycosyl-hydrolase 97 catalytic" evidence="3">
    <location>
        <begin position="327"/>
        <end position="466"/>
    </location>
</feature>
<dbReference type="Gene3D" id="3.20.20.70">
    <property type="entry name" value="Aldolase class I"/>
    <property type="match status" value="1"/>
</dbReference>
<evidence type="ECO:0000313" key="6">
    <source>
        <dbReference type="EMBL" id="PNC17864.1"/>
    </source>
</evidence>
<dbReference type="Gene3D" id="2.70.98.10">
    <property type="match status" value="1"/>
</dbReference>
<gene>
    <name evidence="6" type="ORF">CXU22_09015</name>
</gene>
<evidence type="ECO:0000256" key="1">
    <source>
        <dbReference type="ARBA" id="ARBA00022801"/>
    </source>
</evidence>
<dbReference type="InterPro" id="IPR013785">
    <property type="entry name" value="Aldolase_TIM"/>
</dbReference>
<protein>
    <recommendedName>
        <fullName evidence="8">Glycoside hydrolase family 97 protein</fullName>
    </recommendedName>
</protein>
<keyword evidence="1" id="KW-0378">Hydrolase</keyword>
<dbReference type="OrthoDB" id="57532at2"/>
<evidence type="ECO:0000259" key="5">
    <source>
        <dbReference type="Pfam" id="PF14509"/>
    </source>
</evidence>
<proteinExistence type="predicted"/>
<keyword evidence="2" id="KW-0326">Glycosidase</keyword>
<feature type="domain" description="Glycosyl-hydrolase 97 C-terminal oligomerisation" evidence="5">
    <location>
        <begin position="557"/>
        <end position="652"/>
    </location>
</feature>
<evidence type="ECO:0000259" key="3">
    <source>
        <dbReference type="Pfam" id="PF10566"/>
    </source>
</evidence>
<name>A0A2N8HDB8_9BACT</name>
<dbReference type="AlphaFoldDB" id="A0A2N8HDB8"/>
<organism evidence="6 7">
    <name type="scientific">Akkermansia muciniphila</name>
    <dbReference type="NCBI Taxonomy" id="239935"/>
    <lineage>
        <taxon>Bacteria</taxon>
        <taxon>Pseudomonadati</taxon>
        <taxon>Verrucomicrobiota</taxon>
        <taxon>Verrucomicrobiia</taxon>
        <taxon>Verrucomicrobiales</taxon>
        <taxon>Akkermansiaceae</taxon>
        <taxon>Akkermansia</taxon>
    </lineage>
</organism>
<dbReference type="InterPro" id="IPR017853">
    <property type="entry name" value="GH"/>
</dbReference>
<dbReference type="PANTHER" id="PTHR35803:SF2">
    <property type="entry name" value="RETAINING ALPHA-GALACTOSIDASE"/>
    <property type="match status" value="1"/>
</dbReference>
<accession>A0A2N8HDB8</accession>
<dbReference type="InterPro" id="IPR014718">
    <property type="entry name" value="GH-type_carb-bd"/>
</dbReference>
<dbReference type="SUPFAM" id="SSF51445">
    <property type="entry name" value="(Trans)glycosidases"/>
    <property type="match status" value="1"/>
</dbReference>
<evidence type="ECO:0000313" key="7">
    <source>
        <dbReference type="Proteomes" id="UP000236000"/>
    </source>
</evidence>
<evidence type="ECO:0000256" key="2">
    <source>
        <dbReference type="ARBA" id="ARBA00023295"/>
    </source>
</evidence>
<dbReference type="Pfam" id="PF10566">
    <property type="entry name" value="Glyco_hydro_97"/>
    <property type="match status" value="1"/>
</dbReference>
<dbReference type="PANTHER" id="PTHR35803">
    <property type="entry name" value="GLUCAN 1,4-ALPHA-GLUCOSIDASE SUSB-RELATED"/>
    <property type="match status" value="1"/>
</dbReference>
<dbReference type="GO" id="GO:0016798">
    <property type="term" value="F:hydrolase activity, acting on glycosyl bonds"/>
    <property type="evidence" value="ECO:0007669"/>
    <property type="project" value="UniProtKB-KW"/>
</dbReference>
<comment type="caution">
    <text evidence="6">The sequence shown here is derived from an EMBL/GenBank/DDBJ whole genome shotgun (WGS) entry which is preliminary data.</text>
</comment>
<dbReference type="InterPro" id="IPR013780">
    <property type="entry name" value="Glyco_hydro_b"/>
</dbReference>
<reference evidence="6 7" key="1">
    <citation type="journal article" date="2017" name="BMC Genomics">
        <title>Genome sequencing of 39 Akkermansia muciniphila isolates reveals its population structure, genomic and functional diverisity, and global distribution in mammalian gut microbiotas.</title>
        <authorList>
            <person name="Guo X."/>
            <person name="Li S."/>
            <person name="Zhang J."/>
            <person name="Wu F."/>
            <person name="Li X."/>
            <person name="Wu D."/>
            <person name="Zhang M."/>
            <person name="Ou Z."/>
            <person name="Jie Z."/>
            <person name="Yan Q."/>
            <person name="Li P."/>
            <person name="Yi J."/>
            <person name="Peng Y."/>
        </authorList>
    </citation>
    <scope>NUCLEOTIDE SEQUENCE [LARGE SCALE GENOMIC DNA]</scope>
    <source>
        <strain evidence="6 7">GP24</strain>
    </source>
</reference>
<dbReference type="Pfam" id="PF14508">
    <property type="entry name" value="GH97_N"/>
    <property type="match status" value="1"/>
</dbReference>
<dbReference type="Gene3D" id="2.60.40.1180">
    <property type="entry name" value="Golgi alpha-mannosidase II"/>
    <property type="match status" value="1"/>
</dbReference>
<dbReference type="InterPro" id="IPR019563">
    <property type="entry name" value="GH97_catalytic"/>
</dbReference>
<dbReference type="GO" id="GO:0030246">
    <property type="term" value="F:carbohydrate binding"/>
    <property type="evidence" value="ECO:0007669"/>
    <property type="project" value="InterPro"/>
</dbReference>
<dbReference type="InterPro" id="IPR052720">
    <property type="entry name" value="Glycosyl_hydrolase_97"/>
</dbReference>
<dbReference type="Pfam" id="PF14509">
    <property type="entry name" value="GH97_C"/>
    <property type="match status" value="1"/>
</dbReference>
<evidence type="ECO:0000259" key="4">
    <source>
        <dbReference type="Pfam" id="PF14508"/>
    </source>
</evidence>
<dbReference type="Proteomes" id="UP000236000">
    <property type="component" value="Unassembled WGS sequence"/>
</dbReference>
<dbReference type="InterPro" id="IPR029483">
    <property type="entry name" value="GH97_C"/>
</dbReference>